<dbReference type="Gene3D" id="3.40.250.10">
    <property type="entry name" value="Rhodanese-like domain"/>
    <property type="match status" value="1"/>
</dbReference>
<reference evidence="2" key="1">
    <citation type="journal article" date="2023" name="Mol. Biol. Evol.">
        <title>Third-Generation Sequencing Reveals the Adaptive Role of the Epigenome in Three Deep-Sea Polychaetes.</title>
        <authorList>
            <person name="Perez M."/>
            <person name="Aroh O."/>
            <person name="Sun Y."/>
            <person name="Lan Y."/>
            <person name="Juniper S.K."/>
            <person name="Young C.R."/>
            <person name="Angers B."/>
            <person name="Qian P.Y."/>
        </authorList>
    </citation>
    <scope>NUCLEOTIDE SEQUENCE</scope>
    <source>
        <strain evidence="2">R07B-5</strain>
    </source>
</reference>
<sequence>MADDGDSTSVPKTDDNPLMMRLIVRMLSGKWQNVKNMTTLELHERMEAAKKDPTTEKVVVLDARPPEEYDVSHVVGAIRVAPDGSDAKQTIETLTANNPDKRPMVLVSYCSLGYRGLKYADAVTTEQQKAEDLPPISAYNLEGGLFKWANENRPMTDHKDRPTIYAHPYSAVWGKWLNSNLRRSTPEP</sequence>
<gene>
    <name evidence="2" type="ORF">NP493_603g00035</name>
</gene>
<keyword evidence="3" id="KW-1185">Reference proteome</keyword>
<evidence type="ECO:0000313" key="3">
    <source>
        <dbReference type="Proteomes" id="UP001209878"/>
    </source>
</evidence>
<dbReference type="InterPro" id="IPR001763">
    <property type="entry name" value="Rhodanese-like_dom"/>
</dbReference>
<feature type="domain" description="Rhodanese" evidence="1">
    <location>
        <begin position="54"/>
        <end position="157"/>
    </location>
</feature>
<dbReference type="PROSITE" id="PS50206">
    <property type="entry name" value="RHODANESE_3"/>
    <property type="match status" value="1"/>
</dbReference>
<accession>A0AAD9NQU2</accession>
<name>A0AAD9NQU2_RIDPI</name>
<evidence type="ECO:0000313" key="2">
    <source>
        <dbReference type="EMBL" id="KAK2177353.1"/>
    </source>
</evidence>
<dbReference type="Pfam" id="PF00581">
    <property type="entry name" value="Rhodanese"/>
    <property type="match status" value="1"/>
</dbReference>
<proteinExistence type="predicted"/>
<dbReference type="Proteomes" id="UP001209878">
    <property type="component" value="Unassembled WGS sequence"/>
</dbReference>
<dbReference type="EMBL" id="JAODUO010000603">
    <property type="protein sequence ID" value="KAK2177353.1"/>
    <property type="molecule type" value="Genomic_DNA"/>
</dbReference>
<comment type="caution">
    <text evidence="2">The sequence shown here is derived from an EMBL/GenBank/DDBJ whole genome shotgun (WGS) entry which is preliminary data.</text>
</comment>
<dbReference type="SMART" id="SM00450">
    <property type="entry name" value="RHOD"/>
    <property type="match status" value="1"/>
</dbReference>
<dbReference type="SUPFAM" id="SSF52821">
    <property type="entry name" value="Rhodanese/Cell cycle control phosphatase"/>
    <property type="match status" value="1"/>
</dbReference>
<protein>
    <recommendedName>
        <fullName evidence="1">Rhodanese domain-containing protein</fullName>
    </recommendedName>
</protein>
<dbReference type="CDD" id="cd00158">
    <property type="entry name" value="RHOD"/>
    <property type="match status" value="1"/>
</dbReference>
<organism evidence="2 3">
    <name type="scientific">Ridgeia piscesae</name>
    <name type="common">Tubeworm</name>
    <dbReference type="NCBI Taxonomy" id="27915"/>
    <lineage>
        <taxon>Eukaryota</taxon>
        <taxon>Metazoa</taxon>
        <taxon>Spiralia</taxon>
        <taxon>Lophotrochozoa</taxon>
        <taxon>Annelida</taxon>
        <taxon>Polychaeta</taxon>
        <taxon>Sedentaria</taxon>
        <taxon>Canalipalpata</taxon>
        <taxon>Sabellida</taxon>
        <taxon>Siboglinidae</taxon>
        <taxon>Ridgeia</taxon>
    </lineage>
</organism>
<evidence type="ECO:0000259" key="1">
    <source>
        <dbReference type="PROSITE" id="PS50206"/>
    </source>
</evidence>
<dbReference type="AlphaFoldDB" id="A0AAD9NQU2"/>
<dbReference type="InterPro" id="IPR036873">
    <property type="entry name" value="Rhodanese-like_dom_sf"/>
</dbReference>